<comment type="catalytic activity">
    <reaction evidence="4 6">
        <text>N(6)-(dimethylallyl)adenosine 5'-phosphate + H2O = N(6)-dimethylallyladenine + D-ribose 5-phosphate</text>
        <dbReference type="Rhea" id="RHEA:48560"/>
        <dbReference type="ChEBI" id="CHEBI:15377"/>
        <dbReference type="ChEBI" id="CHEBI:17660"/>
        <dbReference type="ChEBI" id="CHEBI:57526"/>
        <dbReference type="ChEBI" id="CHEBI:78346"/>
        <dbReference type="EC" id="3.2.2.n1"/>
    </reaction>
</comment>
<dbReference type="eggNOG" id="ENOG502QTZZ">
    <property type="taxonomic scope" value="Eukaryota"/>
</dbReference>
<sequence length="224" mass="22923">MTTSPRGEAPAAAAAAAPAAAHFASVCVYCGSSAGDRPEFADAARSLGAELASRGSRLVYGGGSVGLMGAVSTTAHANGGRVLGVIPVALEPVEVSGGSVGEVMVVEDMHERKAAMAAASDAFIAMPGGFGTLEELLEMITWQQLGYHAKPVGVLNVAGYFDLFLKFLDESTARGFIRREARAIVVVGDTPAELLDKLETYAPPRSLIESLAKENGGGGGDAKK</sequence>
<dbReference type="STRING" id="564608.C1MN10"/>
<dbReference type="EC" id="3.2.2.n1" evidence="2 6"/>
<dbReference type="NCBIfam" id="TIGR00730">
    <property type="entry name" value="Rossman fold protein, TIGR00730 family"/>
    <property type="match status" value="1"/>
</dbReference>
<dbReference type="SUPFAM" id="SSF102405">
    <property type="entry name" value="MCP/YpsA-like"/>
    <property type="match status" value="1"/>
</dbReference>
<dbReference type="OMA" id="HQKPIGL"/>
<dbReference type="AlphaFoldDB" id="C1MN10"/>
<organism evidence="8">
    <name type="scientific">Micromonas pusilla (strain CCMP1545)</name>
    <name type="common">Picoplanktonic green alga</name>
    <dbReference type="NCBI Taxonomy" id="564608"/>
    <lineage>
        <taxon>Eukaryota</taxon>
        <taxon>Viridiplantae</taxon>
        <taxon>Chlorophyta</taxon>
        <taxon>Mamiellophyceae</taxon>
        <taxon>Mamiellales</taxon>
        <taxon>Mamiellaceae</taxon>
        <taxon>Micromonas</taxon>
    </lineage>
</organism>
<dbReference type="Proteomes" id="UP000001876">
    <property type="component" value="Unassembled WGS sequence"/>
</dbReference>
<dbReference type="InterPro" id="IPR005269">
    <property type="entry name" value="LOG"/>
</dbReference>
<dbReference type="OrthoDB" id="414463at2759"/>
<gene>
    <name evidence="7" type="ORF">MICPUCDRAFT_32627</name>
</gene>
<dbReference type="KEGG" id="mpp:MICPUCDRAFT_32627"/>
<dbReference type="GO" id="GO:0009691">
    <property type="term" value="P:cytokinin biosynthetic process"/>
    <property type="evidence" value="ECO:0007669"/>
    <property type="project" value="UniProtKB-UniRule"/>
</dbReference>
<comment type="similarity">
    <text evidence="1 6">Belongs to the LOG family.</text>
</comment>
<reference evidence="7 8" key="1">
    <citation type="journal article" date="2009" name="Science">
        <title>Green evolution and dynamic adaptations revealed by genomes of the marine picoeukaryotes Micromonas.</title>
        <authorList>
            <person name="Worden A.Z."/>
            <person name="Lee J.H."/>
            <person name="Mock T."/>
            <person name="Rouze P."/>
            <person name="Simmons M.P."/>
            <person name="Aerts A.L."/>
            <person name="Allen A.E."/>
            <person name="Cuvelier M.L."/>
            <person name="Derelle E."/>
            <person name="Everett M.V."/>
            <person name="Foulon E."/>
            <person name="Grimwood J."/>
            <person name="Gundlach H."/>
            <person name="Henrissat B."/>
            <person name="Napoli C."/>
            <person name="McDonald S.M."/>
            <person name="Parker M.S."/>
            <person name="Rombauts S."/>
            <person name="Salamov A."/>
            <person name="Von Dassow P."/>
            <person name="Badger J.H."/>
            <person name="Coutinho P.M."/>
            <person name="Demir E."/>
            <person name="Dubchak I."/>
            <person name="Gentemann C."/>
            <person name="Eikrem W."/>
            <person name="Gready J.E."/>
            <person name="John U."/>
            <person name="Lanier W."/>
            <person name="Lindquist E.A."/>
            <person name="Lucas S."/>
            <person name="Mayer K.F."/>
            <person name="Moreau H."/>
            <person name="Not F."/>
            <person name="Otillar R."/>
            <person name="Panaud O."/>
            <person name="Pangilinan J."/>
            <person name="Paulsen I."/>
            <person name="Piegu B."/>
            <person name="Poliakov A."/>
            <person name="Robbens S."/>
            <person name="Schmutz J."/>
            <person name="Toulza E."/>
            <person name="Wyss T."/>
            <person name="Zelensky A."/>
            <person name="Zhou K."/>
            <person name="Armbrust E.V."/>
            <person name="Bhattacharya D."/>
            <person name="Goodenough U.W."/>
            <person name="Van de Peer Y."/>
            <person name="Grigoriev I.V."/>
        </authorList>
    </citation>
    <scope>NUCLEOTIDE SEQUENCE [LARGE SCALE GENOMIC DNA]</scope>
    <source>
        <strain evidence="7 8">CCMP1545</strain>
    </source>
</reference>
<protein>
    <recommendedName>
        <fullName evidence="2 6">Cytokinin riboside 5'-monophosphate phosphoribohydrolase</fullName>
        <ecNumber evidence="2 6">3.2.2.n1</ecNumber>
    </recommendedName>
</protein>
<evidence type="ECO:0000256" key="6">
    <source>
        <dbReference type="RuleBase" id="RU363015"/>
    </source>
</evidence>
<evidence type="ECO:0000256" key="2">
    <source>
        <dbReference type="ARBA" id="ARBA00012205"/>
    </source>
</evidence>
<dbReference type="Gene3D" id="3.40.50.450">
    <property type="match status" value="1"/>
</dbReference>
<dbReference type="PANTHER" id="PTHR31223">
    <property type="entry name" value="LOG FAMILY PROTEIN YJL055W"/>
    <property type="match status" value="1"/>
</dbReference>
<keyword evidence="8" id="KW-1185">Reference proteome</keyword>
<keyword evidence="6" id="KW-0378">Hydrolase</keyword>
<comment type="function">
    <text evidence="6">Cytokinin-activating enzyme working in the direct activation pathway. Phosphoribohydrolase that converts inactive cytokinin nucleotides to the biologically active free-base forms.</text>
</comment>
<name>C1MN10_MICPC</name>
<dbReference type="RefSeq" id="XP_003057500.1">
    <property type="nucleotide sequence ID" value="XM_003057454.1"/>
</dbReference>
<evidence type="ECO:0000256" key="1">
    <source>
        <dbReference type="ARBA" id="ARBA00006763"/>
    </source>
</evidence>
<dbReference type="GO" id="GO:0102682">
    <property type="term" value="F:cytokinin riboside 5'-monophosphate phosphoribohydrolase activity"/>
    <property type="evidence" value="ECO:0007669"/>
    <property type="project" value="RHEA"/>
</dbReference>
<proteinExistence type="inferred from homology"/>
<dbReference type="EMBL" id="GG663737">
    <property type="protein sequence ID" value="EEH59145.1"/>
    <property type="molecule type" value="Genomic_DNA"/>
</dbReference>
<comment type="catalytic activity">
    <reaction evidence="5 6">
        <text>9-ribosyl-trans-zeatin 5'-phosphate + H2O = trans-zeatin + D-ribose 5-phosphate</text>
        <dbReference type="Rhea" id="RHEA:48564"/>
        <dbReference type="ChEBI" id="CHEBI:15377"/>
        <dbReference type="ChEBI" id="CHEBI:16522"/>
        <dbReference type="ChEBI" id="CHEBI:78346"/>
        <dbReference type="ChEBI" id="CHEBI:87947"/>
        <dbReference type="EC" id="3.2.2.n1"/>
    </reaction>
</comment>
<accession>C1MN10</accession>
<evidence type="ECO:0000256" key="5">
    <source>
        <dbReference type="ARBA" id="ARBA00049153"/>
    </source>
</evidence>
<evidence type="ECO:0000256" key="3">
    <source>
        <dbReference type="ARBA" id="ARBA00022712"/>
    </source>
</evidence>
<dbReference type="GO" id="GO:0005829">
    <property type="term" value="C:cytosol"/>
    <property type="evidence" value="ECO:0007669"/>
    <property type="project" value="TreeGrafter"/>
</dbReference>
<evidence type="ECO:0000313" key="7">
    <source>
        <dbReference type="EMBL" id="EEH59145.1"/>
    </source>
</evidence>
<dbReference type="PANTHER" id="PTHR31223:SF70">
    <property type="entry name" value="LOG FAMILY PROTEIN YJL055W"/>
    <property type="match status" value="1"/>
</dbReference>
<dbReference type="Pfam" id="PF03641">
    <property type="entry name" value="Lysine_decarbox"/>
    <property type="match status" value="1"/>
</dbReference>
<dbReference type="GeneID" id="9682460"/>
<keyword evidence="3 6" id="KW-0203">Cytokinin biosynthesis</keyword>
<evidence type="ECO:0000256" key="4">
    <source>
        <dbReference type="ARBA" id="ARBA00047718"/>
    </source>
</evidence>
<dbReference type="InterPro" id="IPR031100">
    <property type="entry name" value="LOG_fam"/>
</dbReference>
<evidence type="ECO:0000313" key="8">
    <source>
        <dbReference type="Proteomes" id="UP000001876"/>
    </source>
</evidence>